<dbReference type="Proteomes" id="UP001152523">
    <property type="component" value="Unassembled WGS sequence"/>
</dbReference>
<reference evidence="1" key="1">
    <citation type="submission" date="2022-07" db="EMBL/GenBank/DDBJ databases">
        <authorList>
            <person name="Macas J."/>
            <person name="Novak P."/>
            <person name="Neumann P."/>
        </authorList>
    </citation>
    <scope>NUCLEOTIDE SEQUENCE</scope>
</reference>
<gene>
    <name evidence="1" type="ORF">CEPIT_LOCUS2451</name>
</gene>
<organism evidence="1 2">
    <name type="scientific">Cuscuta epithymum</name>
    <dbReference type="NCBI Taxonomy" id="186058"/>
    <lineage>
        <taxon>Eukaryota</taxon>
        <taxon>Viridiplantae</taxon>
        <taxon>Streptophyta</taxon>
        <taxon>Embryophyta</taxon>
        <taxon>Tracheophyta</taxon>
        <taxon>Spermatophyta</taxon>
        <taxon>Magnoliopsida</taxon>
        <taxon>eudicotyledons</taxon>
        <taxon>Gunneridae</taxon>
        <taxon>Pentapetalae</taxon>
        <taxon>asterids</taxon>
        <taxon>lamiids</taxon>
        <taxon>Solanales</taxon>
        <taxon>Convolvulaceae</taxon>
        <taxon>Cuscuteae</taxon>
        <taxon>Cuscuta</taxon>
        <taxon>Cuscuta subgen. Cuscuta</taxon>
    </lineage>
</organism>
<name>A0AAV0C486_9ASTE</name>
<evidence type="ECO:0000313" key="2">
    <source>
        <dbReference type="Proteomes" id="UP001152523"/>
    </source>
</evidence>
<sequence length="78" mass="9025">MPKSDASYVSYVENALINEEMRYDTKDLARLLPHLIDQLTDEQKYICIDIVNVVCENTTDTVESEKHLYGSEYCGNIY</sequence>
<comment type="caution">
    <text evidence="1">The sequence shown here is derived from an EMBL/GenBank/DDBJ whole genome shotgun (WGS) entry which is preliminary data.</text>
</comment>
<proteinExistence type="predicted"/>
<evidence type="ECO:0000313" key="1">
    <source>
        <dbReference type="EMBL" id="CAH9066578.1"/>
    </source>
</evidence>
<dbReference type="AlphaFoldDB" id="A0AAV0C486"/>
<keyword evidence="2" id="KW-1185">Reference proteome</keyword>
<dbReference type="EMBL" id="CAMAPF010000012">
    <property type="protein sequence ID" value="CAH9066578.1"/>
    <property type="molecule type" value="Genomic_DNA"/>
</dbReference>
<protein>
    <submittedName>
        <fullName evidence="1">Uncharacterized protein</fullName>
    </submittedName>
</protein>
<accession>A0AAV0C486</accession>